<dbReference type="GO" id="GO:0000981">
    <property type="term" value="F:DNA-binding transcription factor activity, RNA polymerase II-specific"/>
    <property type="evidence" value="ECO:0007669"/>
    <property type="project" value="UniProtKB-ARBA"/>
</dbReference>
<evidence type="ECO:0000313" key="15">
    <source>
        <dbReference type="EMBL" id="SSD59317.1"/>
    </source>
</evidence>
<gene>
    <name evidence="15" type="ORF">SCODWIG_01078</name>
</gene>
<dbReference type="OrthoDB" id="654211at2759"/>
<evidence type="ECO:0000256" key="3">
    <source>
        <dbReference type="ARBA" id="ARBA00006991"/>
    </source>
</evidence>
<sequence>MSTINRNGIVTYNNNNHKAIVYPPDNNDRPYKCEVCLKGFNRMEHKKRHLRTHTGEKPHLCTFPGCNKKFSRGDELKRHVKIHFKEKKRKSYGSNNKVRKNRATNKILKGSAIGDNIPIKKNNSSTTNTNKIDLSLTTPPKSSNTSTSNIVVNIPIINKSHSLGNTLPMLTPTASRVQLPSYNSNNSSSSIGLANAKFHQQSNGSAPAILPPPHPFTTITAETTATATPNFRVNNPVDHMFVSDLTKALAKLESSRENSCNSINENNSIGPQPVLWKSVSSPNIKRDNINILGAHSNDKKPLFLQSMKTSPVNSPVPSLPSLPKLAFGSADPVGNMHHNGSILPPPPMLVPVNKSQHPTGFTRSDEQLFPIGPSPLQPLPNLIASNKKIFTLSYDEEDSEEDNSSSSGADNDSRSNSTRCIIINANGLDASNACSSSRVKLPSIKSLLNNV</sequence>
<evidence type="ECO:0000256" key="4">
    <source>
        <dbReference type="ARBA" id="ARBA00022723"/>
    </source>
</evidence>
<evidence type="ECO:0000256" key="10">
    <source>
        <dbReference type="ARBA" id="ARBA00023163"/>
    </source>
</evidence>
<comment type="function">
    <text evidence="1">May be involved in transcriptional regulation.</text>
</comment>
<feature type="region of interest" description="Disordered" evidence="13">
    <location>
        <begin position="394"/>
        <end position="415"/>
    </location>
</feature>
<keyword evidence="10" id="KW-0804">Transcription</keyword>
<feature type="domain" description="C2H2-type" evidence="14">
    <location>
        <begin position="59"/>
        <end position="88"/>
    </location>
</feature>
<dbReference type="GO" id="GO:0005737">
    <property type="term" value="C:cytoplasm"/>
    <property type="evidence" value="ECO:0007669"/>
    <property type="project" value="TreeGrafter"/>
</dbReference>
<dbReference type="SUPFAM" id="SSF57667">
    <property type="entry name" value="beta-beta-alpha zinc fingers"/>
    <property type="match status" value="1"/>
</dbReference>
<dbReference type="FunFam" id="3.30.160.60:FF:000226">
    <property type="entry name" value="Zinc finger protein 236 variant"/>
    <property type="match status" value="1"/>
</dbReference>
<keyword evidence="16" id="KW-1185">Reference proteome</keyword>
<evidence type="ECO:0000256" key="13">
    <source>
        <dbReference type="SAM" id="MobiDB-lite"/>
    </source>
</evidence>
<accession>A0A376B3S7</accession>
<feature type="domain" description="C2H2-type" evidence="14">
    <location>
        <begin position="31"/>
        <end position="58"/>
    </location>
</feature>
<dbReference type="InterPro" id="IPR013087">
    <property type="entry name" value="Znf_C2H2_type"/>
</dbReference>
<dbReference type="InterPro" id="IPR036236">
    <property type="entry name" value="Znf_C2H2_sf"/>
</dbReference>
<reference evidence="16" key="1">
    <citation type="submission" date="2018-06" db="EMBL/GenBank/DDBJ databases">
        <authorList>
            <person name="Guldener U."/>
        </authorList>
    </citation>
    <scope>NUCLEOTIDE SEQUENCE [LARGE SCALE GENOMIC DNA]</scope>
    <source>
        <strain evidence="16">UTAD17</strain>
    </source>
</reference>
<evidence type="ECO:0000256" key="5">
    <source>
        <dbReference type="ARBA" id="ARBA00022737"/>
    </source>
</evidence>
<feature type="region of interest" description="Disordered" evidence="13">
    <location>
        <begin position="119"/>
        <end position="145"/>
    </location>
</feature>
<evidence type="ECO:0000256" key="2">
    <source>
        <dbReference type="ARBA" id="ARBA00004123"/>
    </source>
</evidence>
<keyword evidence="4" id="KW-0479">Metal-binding</keyword>
<evidence type="ECO:0000256" key="11">
    <source>
        <dbReference type="ARBA" id="ARBA00023242"/>
    </source>
</evidence>
<dbReference type="GO" id="GO:0005634">
    <property type="term" value="C:nucleus"/>
    <property type="evidence" value="ECO:0007669"/>
    <property type="project" value="UniProtKB-SubCell"/>
</dbReference>
<dbReference type="Proteomes" id="UP000262825">
    <property type="component" value="Unassembled WGS sequence"/>
</dbReference>
<dbReference type="AlphaFoldDB" id="A0A376B3S7"/>
<evidence type="ECO:0000256" key="8">
    <source>
        <dbReference type="ARBA" id="ARBA00023015"/>
    </source>
</evidence>
<dbReference type="EMBL" id="UFAJ01000123">
    <property type="protein sequence ID" value="SSD59317.1"/>
    <property type="molecule type" value="Genomic_DNA"/>
</dbReference>
<dbReference type="PANTHER" id="PTHR47428:SF1">
    <property type="entry name" value="REGULATORY PROTEIN MIG1-RELATED"/>
    <property type="match status" value="1"/>
</dbReference>
<evidence type="ECO:0000313" key="16">
    <source>
        <dbReference type="Proteomes" id="UP000262825"/>
    </source>
</evidence>
<dbReference type="FunFam" id="3.30.160.60:FF:000125">
    <property type="entry name" value="Putative zinc finger protein 143"/>
    <property type="match status" value="1"/>
</dbReference>
<dbReference type="Gene3D" id="3.30.160.60">
    <property type="entry name" value="Classic Zinc Finger"/>
    <property type="match status" value="2"/>
</dbReference>
<feature type="compositionally biased region" description="Acidic residues" evidence="13">
    <location>
        <begin position="394"/>
        <end position="403"/>
    </location>
</feature>
<organism evidence="15 16">
    <name type="scientific">Saccharomycodes ludwigii</name>
    <dbReference type="NCBI Taxonomy" id="36035"/>
    <lineage>
        <taxon>Eukaryota</taxon>
        <taxon>Fungi</taxon>
        <taxon>Dikarya</taxon>
        <taxon>Ascomycota</taxon>
        <taxon>Saccharomycotina</taxon>
        <taxon>Saccharomycetes</taxon>
        <taxon>Saccharomycodales</taxon>
        <taxon>Saccharomycodaceae</taxon>
        <taxon>Saccharomycodes</taxon>
    </lineage>
</organism>
<protein>
    <recommendedName>
        <fullName evidence="14">C2H2-type domain-containing protein</fullName>
    </recommendedName>
</protein>
<keyword evidence="7" id="KW-0862">Zinc</keyword>
<evidence type="ECO:0000256" key="1">
    <source>
        <dbReference type="ARBA" id="ARBA00003767"/>
    </source>
</evidence>
<dbReference type="PROSITE" id="PS50157">
    <property type="entry name" value="ZINC_FINGER_C2H2_2"/>
    <property type="match status" value="2"/>
</dbReference>
<comment type="similarity">
    <text evidence="3">Belongs to the krueppel C2H2-type zinc-finger protein family.</text>
</comment>
<evidence type="ECO:0000256" key="12">
    <source>
        <dbReference type="PROSITE-ProRule" id="PRU00042"/>
    </source>
</evidence>
<dbReference type="GO" id="GO:0000978">
    <property type="term" value="F:RNA polymerase II cis-regulatory region sequence-specific DNA binding"/>
    <property type="evidence" value="ECO:0007669"/>
    <property type="project" value="TreeGrafter"/>
</dbReference>
<keyword evidence="6 12" id="KW-0863">Zinc-finger</keyword>
<comment type="subcellular location">
    <subcellularLocation>
        <location evidence="2">Nucleus</location>
    </subcellularLocation>
</comment>
<keyword evidence="5" id="KW-0677">Repeat</keyword>
<dbReference type="PANTHER" id="PTHR47428">
    <property type="entry name" value="REGULATORY PROTEIN MIG1-RELATED"/>
    <property type="match status" value="1"/>
</dbReference>
<dbReference type="SMART" id="SM00355">
    <property type="entry name" value="ZnF_C2H2"/>
    <property type="match status" value="2"/>
</dbReference>
<name>A0A376B3S7_9ASCO</name>
<evidence type="ECO:0000256" key="7">
    <source>
        <dbReference type="ARBA" id="ARBA00022833"/>
    </source>
</evidence>
<evidence type="ECO:0000256" key="9">
    <source>
        <dbReference type="ARBA" id="ARBA00023125"/>
    </source>
</evidence>
<feature type="compositionally biased region" description="Low complexity" evidence="13">
    <location>
        <begin position="120"/>
        <end position="145"/>
    </location>
</feature>
<feature type="compositionally biased region" description="Low complexity" evidence="13">
    <location>
        <begin position="404"/>
        <end position="415"/>
    </location>
</feature>
<proteinExistence type="inferred from homology"/>
<dbReference type="GO" id="GO:0008270">
    <property type="term" value="F:zinc ion binding"/>
    <property type="evidence" value="ECO:0007669"/>
    <property type="project" value="UniProtKB-KW"/>
</dbReference>
<dbReference type="InterPro" id="IPR051007">
    <property type="entry name" value="creA/MIG_C2H2-ZnF"/>
</dbReference>
<keyword evidence="9" id="KW-0238">DNA-binding</keyword>
<evidence type="ECO:0000256" key="6">
    <source>
        <dbReference type="ARBA" id="ARBA00022771"/>
    </source>
</evidence>
<dbReference type="VEuPathDB" id="FungiDB:SCODWIG_01078"/>
<keyword evidence="8" id="KW-0805">Transcription regulation</keyword>
<dbReference type="GO" id="GO:0000433">
    <property type="term" value="P:carbon catabolite repression of transcription from RNA polymerase II promoter by glucose"/>
    <property type="evidence" value="ECO:0007669"/>
    <property type="project" value="TreeGrafter"/>
</dbReference>
<keyword evidence="11" id="KW-0539">Nucleus</keyword>
<evidence type="ECO:0000259" key="14">
    <source>
        <dbReference type="PROSITE" id="PS50157"/>
    </source>
</evidence>
<dbReference type="PROSITE" id="PS00028">
    <property type="entry name" value="ZINC_FINGER_C2H2_1"/>
    <property type="match status" value="2"/>
</dbReference>